<dbReference type="RefSeq" id="WP_117546521.1">
    <property type="nucleotide sequence ID" value="NZ_QVME01000004.1"/>
</dbReference>
<evidence type="ECO:0000259" key="1">
    <source>
        <dbReference type="Pfam" id="PF18843"/>
    </source>
</evidence>
<gene>
    <name evidence="2" type="ORF">DXC40_09105</name>
</gene>
<feature type="domain" description="Large polyvalent protein associated" evidence="1">
    <location>
        <begin position="7"/>
        <end position="101"/>
    </location>
</feature>
<proteinExistence type="predicted"/>
<dbReference type="AlphaFoldDB" id="A0A3E3IKL9"/>
<comment type="caution">
    <text evidence="2">The sequence shown here is derived from an EMBL/GenBank/DDBJ whole genome shotgun (WGS) entry which is preliminary data.</text>
</comment>
<dbReference type="EMBL" id="QVME01000004">
    <property type="protein sequence ID" value="RGE67645.1"/>
    <property type="molecule type" value="Genomic_DNA"/>
</dbReference>
<organism evidence="2 3">
    <name type="scientific">Anaerotruncus colihominis</name>
    <dbReference type="NCBI Taxonomy" id="169435"/>
    <lineage>
        <taxon>Bacteria</taxon>
        <taxon>Bacillati</taxon>
        <taxon>Bacillota</taxon>
        <taxon>Clostridia</taxon>
        <taxon>Eubacteriales</taxon>
        <taxon>Oscillospiraceae</taxon>
        <taxon>Anaerotruncus</taxon>
    </lineage>
</organism>
<evidence type="ECO:0000313" key="2">
    <source>
        <dbReference type="EMBL" id="RGE67645.1"/>
    </source>
</evidence>
<protein>
    <recommendedName>
        <fullName evidence="1">Large polyvalent protein associated domain-containing protein</fullName>
    </recommendedName>
</protein>
<sequence>MYVDAMKEEFEHIELFGNPALFTNNRVAPDTVPENWFVYDLRGGGNDPGRPVALEMKVIVNHAGSILTPEEIPFHKGENYRSLKNRLNFLGEGLTLVDFCQRYSLSIPIKPAADPKLPHTYNWYVITNCGSPKEQIQQDMTMEEAIRVYQDTDEKEKRLGVTKDEIATVDLVRLADHEQWFFEDYQVMDCFKDDPVILQAVQTLHQALGEENPVQGMTMGGM</sequence>
<reference evidence="2 3" key="1">
    <citation type="submission" date="2018-08" db="EMBL/GenBank/DDBJ databases">
        <title>A genome reference for cultivated species of the human gut microbiota.</title>
        <authorList>
            <person name="Zou Y."/>
            <person name="Xue W."/>
            <person name="Luo G."/>
        </authorList>
    </citation>
    <scope>NUCLEOTIDE SEQUENCE [LARGE SCALE GENOMIC DNA]</scope>
    <source>
        <strain evidence="2 3">TF05-12AC</strain>
    </source>
</reference>
<dbReference type="InterPro" id="IPR040809">
    <property type="entry name" value="LPD28"/>
</dbReference>
<evidence type="ECO:0000313" key="3">
    <source>
        <dbReference type="Proteomes" id="UP000260828"/>
    </source>
</evidence>
<dbReference type="Pfam" id="PF18843">
    <property type="entry name" value="LPD28"/>
    <property type="match status" value="1"/>
</dbReference>
<name>A0A3E3IKL9_9FIRM</name>
<accession>A0A3E3IKL9</accession>
<dbReference type="Proteomes" id="UP000260828">
    <property type="component" value="Unassembled WGS sequence"/>
</dbReference>